<name>A0A915A5B4_PARUN</name>
<evidence type="ECO:0000313" key="2">
    <source>
        <dbReference type="WBParaSite" id="PgR001X_g205_t01"/>
    </source>
</evidence>
<dbReference type="Proteomes" id="UP000887569">
    <property type="component" value="Unplaced"/>
</dbReference>
<organism evidence="1 2">
    <name type="scientific">Parascaris univalens</name>
    <name type="common">Nematode worm</name>
    <dbReference type="NCBI Taxonomy" id="6257"/>
    <lineage>
        <taxon>Eukaryota</taxon>
        <taxon>Metazoa</taxon>
        <taxon>Ecdysozoa</taxon>
        <taxon>Nematoda</taxon>
        <taxon>Chromadorea</taxon>
        <taxon>Rhabditida</taxon>
        <taxon>Spirurina</taxon>
        <taxon>Ascaridomorpha</taxon>
        <taxon>Ascaridoidea</taxon>
        <taxon>Ascarididae</taxon>
        <taxon>Parascaris</taxon>
    </lineage>
</organism>
<sequence length="122" mass="13942">MTICLERTQILKTNYTFSDTIGNTLTREHATLNSTRISPYHVKARLCSAFYRIHRNRCLTFLRSSFSVILPLSAKGTRKKKTFAMSSIYFEVHCVQKLRDPDVTGVSKFCNTAVRLSIEEGC</sequence>
<keyword evidence="1" id="KW-1185">Reference proteome</keyword>
<proteinExistence type="predicted"/>
<dbReference type="AlphaFoldDB" id="A0A915A5B4"/>
<protein>
    <submittedName>
        <fullName evidence="2">Uncharacterized protein</fullName>
    </submittedName>
</protein>
<reference evidence="2" key="1">
    <citation type="submission" date="2022-11" db="UniProtKB">
        <authorList>
            <consortium name="WormBaseParasite"/>
        </authorList>
    </citation>
    <scope>IDENTIFICATION</scope>
</reference>
<evidence type="ECO:0000313" key="1">
    <source>
        <dbReference type="Proteomes" id="UP000887569"/>
    </source>
</evidence>
<dbReference type="WBParaSite" id="PgR001X_g205_t01">
    <property type="protein sequence ID" value="PgR001X_g205_t01"/>
    <property type="gene ID" value="PgR001X_g205"/>
</dbReference>
<accession>A0A915A5B4</accession>